<gene>
    <name evidence="2" type="ORF">OHJ16_04520</name>
</gene>
<dbReference type="EMBL" id="JAPTMY010000007">
    <property type="protein sequence ID" value="MCZ0857306.1"/>
    <property type="molecule type" value="Genomic_DNA"/>
</dbReference>
<name>A0ABT4I6E6_9ACTO</name>
<evidence type="ECO:0000256" key="1">
    <source>
        <dbReference type="SAM" id="MobiDB-lite"/>
    </source>
</evidence>
<organism evidence="2 3">
    <name type="scientific">Actinomyces israelii</name>
    <dbReference type="NCBI Taxonomy" id="1659"/>
    <lineage>
        <taxon>Bacteria</taxon>
        <taxon>Bacillati</taxon>
        <taxon>Actinomycetota</taxon>
        <taxon>Actinomycetes</taxon>
        <taxon>Actinomycetales</taxon>
        <taxon>Actinomycetaceae</taxon>
        <taxon>Actinomyces</taxon>
    </lineage>
</organism>
<keyword evidence="3" id="KW-1185">Reference proteome</keyword>
<accession>A0ABT4I6E6</accession>
<sequence>MNAVGLAGARPGETSGTGEAAVVGPGVFDGVGGGVLVDRDARLVAGAG</sequence>
<reference evidence="2" key="1">
    <citation type="submission" date="2022-10" db="EMBL/GenBank/DDBJ databases">
        <title>Genome sequence of Actinomyces israelii ATCC 10048.</title>
        <authorList>
            <person name="Watt R.M."/>
            <person name="Tong W.M."/>
        </authorList>
    </citation>
    <scope>NUCLEOTIDE SEQUENCE</scope>
    <source>
        <strain evidence="2">ATCC 10048</strain>
    </source>
</reference>
<proteinExistence type="predicted"/>
<dbReference type="RefSeq" id="WP_268916925.1">
    <property type="nucleotide sequence ID" value="NZ_CP124548.1"/>
</dbReference>
<protein>
    <submittedName>
        <fullName evidence="2">Uncharacterized protein</fullName>
    </submittedName>
</protein>
<evidence type="ECO:0000313" key="2">
    <source>
        <dbReference type="EMBL" id="MCZ0857306.1"/>
    </source>
</evidence>
<comment type="caution">
    <text evidence="2">The sequence shown here is derived from an EMBL/GenBank/DDBJ whole genome shotgun (WGS) entry which is preliminary data.</text>
</comment>
<evidence type="ECO:0000313" key="3">
    <source>
        <dbReference type="Proteomes" id="UP001072034"/>
    </source>
</evidence>
<dbReference type="Proteomes" id="UP001072034">
    <property type="component" value="Unassembled WGS sequence"/>
</dbReference>
<feature type="region of interest" description="Disordered" evidence="1">
    <location>
        <begin position="1"/>
        <end position="20"/>
    </location>
</feature>